<sequence>DHDVQEDFYTRLSAHEGFPPLLSHLATFNLLWSSLFVIQKGSAAYAL</sequence>
<keyword evidence="1" id="KW-1133">Transmembrane helix</keyword>
<feature type="transmembrane region" description="Helical" evidence="1">
    <location>
        <begin position="21"/>
        <end position="38"/>
    </location>
</feature>
<dbReference type="AlphaFoldDB" id="A0A168L8L8"/>
<gene>
    <name evidence="2" type="primary">ABSGL_01676.1 scaffold 2083</name>
</gene>
<reference evidence="2" key="1">
    <citation type="submission" date="2016-04" db="EMBL/GenBank/DDBJ databases">
        <authorList>
            <person name="Evans L.H."/>
            <person name="Alamgir A."/>
            <person name="Owens N."/>
            <person name="Weber N.D."/>
            <person name="Virtaneva K."/>
            <person name="Barbian K."/>
            <person name="Babar A."/>
            <person name="Rosenke K."/>
        </authorList>
    </citation>
    <scope>NUCLEOTIDE SEQUENCE [LARGE SCALE GENOMIC DNA]</scope>
    <source>
        <strain evidence="2">CBS 101.48</strain>
    </source>
</reference>
<evidence type="ECO:0000313" key="3">
    <source>
        <dbReference type="Proteomes" id="UP000078561"/>
    </source>
</evidence>
<dbReference type="EMBL" id="LT550916">
    <property type="protein sequence ID" value="SAL96280.1"/>
    <property type="molecule type" value="Genomic_DNA"/>
</dbReference>
<name>A0A168L8L8_ABSGL</name>
<keyword evidence="1" id="KW-0812">Transmembrane</keyword>
<dbReference type="InParanoid" id="A0A168L8L8"/>
<organism evidence="2">
    <name type="scientific">Absidia glauca</name>
    <name type="common">Pin mould</name>
    <dbReference type="NCBI Taxonomy" id="4829"/>
    <lineage>
        <taxon>Eukaryota</taxon>
        <taxon>Fungi</taxon>
        <taxon>Fungi incertae sedis</taxon>
        <taxon>Mucoromycota</taxon>
        <taxon>Mucoromycotina</taxon>
        <taxon>Mucoromycetes</taxon>
        <taxon>Mucorales</taxon>
        <taxon>Cunninghamellaceae</taxon>
        <taxon>Absidia</taxon>
    </lineage>
</organism>
<keyword evidence="1" id="KW-0472">Membrane</keyword>
<feature type="non-terminal residue" evidence="2">
    <location>
        <position position="1"/>
    </location>
</feature>
<keyword evidence="3" id="KW-1185">Reference proteome</keyword>
<evidence type="ECO:0000256" key="1">
    <source>
        <dbReference type="SAM" id="Phobius"/>
    </source>
</evidence>
<evidence type="ECO:0000313" key="2">
    <source>
        <dbReference type="EMBL" id="SAL96280.1"/>
    </source>
</evidence>
<proteinExistence type="predicted"/>
<protein>
    <submittedName>
        <fullName evidence="2">Uncharacterized protein</fullName>
    </submittedName>
</protein>
<dbReference type="Proteomes" id="UP000078561">
    <property type="component" value="Unassembled WGS sequence"/>
</dbReference>
<accession>A0A168L8L8</accession>